<dbReference type="Pfam" id="PF02518">
    <property type="entry name" value="HATPase_c"/>
    <property type="match status" value="1"/>
</dbReference>
<dbReference type="InterPro" id="IPR003594">
    <property type="entry name" value="HATPase_dom"/>
</dbReference>
<dbReference type="NCBIfam" id="TIGR00229">
    <property type="entry name" value="sensory_box"/>
    <property type="match status" value="2"/>
</dbReference>
<name>A0A7Z7EU25_9GAMM</name>
<dbReference type="InterPro" id="IPR013655">
    <property type="entry name" value="PAS_fold_3"/>
</dbReference>
<dbReference type="Gene3D" id="3.30.565.10">
    <property type="entry name" value="Histidine kinase-like ATPase, C-terminal domain"/>
    <property type="match status" value="1"/>
</dbReference>
<proteinExistence type="predicted"/>
<dbReference type="SUPFAM" id="SSF52172">
    <property type="entry name" value="CheY-like"/>
    <property type="match status" value="1"/>
</dbReference>
<dbReference type="Gene3D" id="3.40.50.2300">
    <property type="match status" value="1"/>
</dbReference>
<dbReference type="SUPFAM" id="SSF47384">
    <property type="entry name" value="Homodimeric domain of signal transducing histidine kinase"/>
    <property type="match status" value="1"/>
</dbReference>
<feature type="domain" description="Histidine kinase" evidence="5">
    <location>
        <begin position="406"/>
        <end position="634"/>
    </location>
</feature>
<dbReference type="EMBL" id="PIPR01000001">
    <property type="protein sequence ID" value="RUO41605.1"/>
    <property type="molecule type" value="Genomic_DNA"/>
</dbReference>
<dbReference type="InterPro" id="IPR011006">
    <property type="entry name" value="CheY-like_superfamily"/>
</dbReference>
<dbReference type="CDD" id="cd00082">
    <property type="entry name" value="HisKA"/>
    <property type="match status" value="1"/>
</dbReference>
<dbReference type="Pfam" id="PF00072">
    <property type="entry name" value="Response_reg"/>
    <property type="match status" value="1"/>
</dbReference>
<dbReference type="Gene3D" id="2.10.70.100">
    <property type="match status" value="1"/>
</dbReference>
<dbReference type="SMART" id="SM00086">
    <property type="entry name" value="PAC"/>
    <property type="match status" value="1"/>
</dbReference>
<dbReference type="Pfam" id="PF00512">
    <property type="entry name" value="HisKA"/>
    <property type="match status" value="1"/>
</dbReference>
<dbReference type="PRINTS" id="PR00344">
    <property type="entry name" value="BCTRLSENSOR"/>
</dbReference>
<dbReference type="GO" id="GO:0000155">
    <property type="term" value="F:phosphorelay sensor kinase activity"/>
    <property type="evidence" value="ECO:0007669"/>
    <property type="project" value="InterPro"/>
</dbReference>
<keyword evidence="3 4" id="KW-0597">Phosphoprotein</keyword>
<evidence type="ECO:0000313" key="10">
    <source>
        <dbReference type="Proteomes" id="UP000287766"/>
    </source>
</evidence>
<dbReference type="SMART" id="SM00091">
    <property type="entry name" value="PAS"/>
    <property type="match status" value="3"/>
</dbReference>
<dbReference type="PROSITE" id="PS50112">
    <property type="entry name" value="PAS"/>
    <property type="match status" value="1"/>
</dbReference>
<dbReference type="SUPFAM" id="SSF55874">
    <property type="entry name" value="ATPase domain of HSP90 chaperone/DNA topoisomerase II/histidine kinase"/>
    <property type="match status" value="1"/>
</dbReference>
<evidence type="ECO:0000259" key="6">
    <source>
        <dbReference type="PROSITE" id="PS50110"/>
    </source>
</evidence>
<dbReference type="InterPro" id="IPR036890">
    <property type="entry name" value="HATPase_C_sf"/>
</dbReference>
<dbReference type="SMART" id="SM00448">
    <property type="entry name" value="REC"/>
    <property type="match status" value="1"/>
</dbReference>
<dbReference type="InterPro" id="IPR036097">
    <property type="entry name" value="HisK_dim/P_sf"/>
</dbReference>
<organism evidence="9 10">
    <name type="scientific">Pseudidiomarina aestuarii</name>
    <dbReference type="NCBI Taxonomy" id="624146"/>
    <lineage>
        <taxon>Bacteria</taxon>
        <taxon>Pseudomonadati</taxon>
        <taxon>Pseudomonadota</taxon>
        <taxon>Gammaproteobacteria</taxon>
        <taxon>Alteromonadales</taxon>
        <taxon>Idiomarinaceae</taxon>
        <taxon>Pseudidiomarina</taxon>
    </lineage>
</organism>
<dbReference type="InterPro" id="IPR004358">
    <property type="entry name" value="Sig_transdc_His_kin-like_C"/>
</dbReference>
<protein>
    <recommendedName>
        <fullName evidence="2">histidine kinase</fullName>
        <ecNumber evidence="2">2.7.13.3</ecNumber>
    </recommendedName>
</protein>
<dbReference type="InterPro" id="IPR003661">
    <property type="entry name" value="HisK_dim/P_dom"/>
</dbReference>
<dbReference type="Pfam" id="PF08447">
    <property type="entry name" value="PAS_3"/>
    <property type="match status" value="1"/>
</dbReference>
<dbReference type="InterPro" id="IPR000700">
    <property type="entry name" value="PAS-assoc_C"/>
</dbReference>
<feature type="domain" description="PAC" evidence="8">
    <location>
        <begin position="341"/>
        <end position="393"/>
    </location>
</feature>
<evidence type="ECO:0000259" key="7">
    <source>
        <dbReference type="PROSITE" id="PS50112"/>
    </source>
</evidence>
<dbReference type="PANTHER" id="PTHR43065:SF49">
    <property type="entry name" value="HISTIDINE KINASE"/>
    <property type="match status" value="1"/>
</dbReference>
<dbReference type="EC" id="2.7.13.3" evidence="2"/>
<dbReference type="PANTHER" id="PTHR43065">
    <property type="entry name" value="SENSOR HISTIDINE KINASE"/>
    <property type="match status" value="1"/>
</dbReference>
<evidence type="ECO:0000313" key="9">
    <source>
        <dbReference type="EMBL" id="RUO41605.1"/>
    </source>
</evidence>
<feature type="domain" description="PAS" evidence="7">
    <location>
        <begin position="146"/>
        <end position="216"/>
    </location>
</feature>
<dbReference type="InterPro" id="IPR000014">
    <property type="entry name" value="PAS"/>
</dbReference>
<dbReference type="InterPro" id="IPR013656">
    <property type="entry name" value="PAS_4"/>
</dbReference>
<evidence type="ECO:0000256" key="3">
    <source>
        <dbReference type="ARBA" id="ARBA00022553"/>
    </source>
</evidence>
<dbReference type="SUPFAM" id="SSF55785">
    <property type="entry name" value="PYP-like sensor domain (PAS domain)"/>
    <property type="match status" value="3"/>
</dbReference>
<accession>A0A7Z7EU25</accession>
<sequence length="773" mass="86427">MSEPLDYEQLFLQTPTLLLILEPREFRIVAASNSFLKATMREREDLIGRLLFEAYPADPDDATSQLGTQTIAESLNKVVRTGQPDTMNAVRYPIERPQSEGGGFVERYWQVTNSPVFDSQGQVAYILHSPKDVTAQMLAFDQAESVSVQLRHTLESMSDAFIMLDEDWNFTFVNSQAEKLLMREADDLIGCSMWDEFPEAVGSEFETSYRRAVESGETVRFTDYFVPLDFWVQIDAYPSPEGLAVYFRDVSAERRAEQTLKRAKERFDLVTRATNDVIWDWDVAANVLWWSEAYTERFGHPRRDEGDDPDESWVQHIFAEDREQVVEGYYAAMHDKNCSHWNHDYRFVRADGSVAFVNDRCYIARDAKGNAVRLIGSILDVTERRELDERLYQSQKMEAVGQLTGGIAHDFNNLLTVILGNAELISEQLPNDHALKPLADMTVSASERGAELTNRLLAFARRQPLEPKPTQLNELLHGMLPLLKRTVAEGVEVALLTESSLWLADIDPAQFESAILNLSINARDAMSEGGAPASGKLTIESRNVKLDEDYSSAHGDVVAGDYVLVSVSDTGTGMTPEVIQHAFEPFFTTKDRGKGSGLGLSMVYGYVKQSNGHIKIYSELQHGTTIKLYLPRAVAAADEVVAPAAAAEPEGGRERILIVEDDALVRQHVIIQLAALGYDIEAASSGQEALSMLEQERFDLLFTDVVMPGGMNGPQLAAEAQRLYPDMKILFTSGYTENAIVHHGRLDAGVHLLSKPYRRQELASKVREVLLAP</sequence>
<dbReference type="PROSITE" id="PS50113">
    <property type="entry name" value="PAC"/>
    <property type="match status" value="1"/>
</dbReference>
<dbReference type="Gene3D" id="1.10.287.130">
    <property type="match status" value="1"/>
</dbReference>
<evidence type="ECO:0000256" key="2">
    <source>
        <dbReference type="ARBA" id="ARBA00012438"/>
    </source>
</evidence>
<evidence type="ECO:0000256" key="4">
    <source>
        <dbReference type="PROSITE-ProRule" id="PRU00169"/>
    </source>
</evidence>
<evidence type="ECO:0000256" key="1">
    <source>
        <dbReference type="ARBA" id="ARBA00000085"/>
    </source>
</evidence>
<feature type="domain" description="Response regulatory" evidence="6">
    <location>
        <begin position="655"/>
        <end position="770"/>
    </location>
</feature>
<dbReference type="RefSeq" id="WP_169930340.1">
    <property type="nucleotide sequence ID" value="NZ_PIPR01000001.1"/>
</dbReference>
<dbReference type="Proteomes" id="UP000287766">
    <property type="component" value="Unassembled WGS sequence"/>
</dbReference>
<dbReference type="PROSITE" id="PS50110">
    <property type="entry name" value="RESPONSE_REGULATORY"/>
    <property type="match status" value="1"/>
</dbReference>
<comment type="caution">
    <text evidence="9">The sequence shown here is derived from an EMBL/GenBank/DDBJ whole genome shotgun (WGS) entry which is preliminary data.</text>
</comment>
<keyword evidence="10" id="KW-1185">Reference proteome</keyword>
<dbReference type="SMART" id="SM00388">
    <property type="entry name" value="HisKA"/>
    <property type="match status" value="1"/>
</dbReference>
<dbReference type="Gene3D" id="3.30.450.20">
    <property type="entry name" value="PAS domain"/>
    <property type="match status" value="3"/>
</dbReference>
<dbReference type="InterPro" id="IPR035965">
    <property type="entry name" value="PAS-like_dom_sf"/>
</dbReference>
<dbReference type="InterPro" id="IPR005467">
    <property type="entry name" value="His_kinase_dom"/>
</dbReference>
<feature type="modified residue" description="4-aspartylphosphate" evidence="4">
    <location>
        <position position="704"/>
    </location>
</feature>
<dbReference type="InterPro" id="IPR001610">
    <property type="entry name" value="PAC"/>
</dbReference>
<reference evidence="10" key="1">
    <citation type="journal article" date="2018" name="Front. Microbiol.">
        <title>Genome-Based Analysis Reveals the Taxonomy and Diversity of the Family Idiomarinaceae.</title>
        <authorList>
            <person name="Liu Y."/>
            <person name="Lai Q."/>
            <person name="Shao Z."/>
        </authorList>
    </citation>
    <scope>NUCLEOTIDE SEQUENCE [LARGE SCALE GENOMIC DNA]</scope>
    <source>
        <strain evidence="10">KYW314</strain>
    </source>
</reference>
<dbReference type="InterPro" id="IPR001789">
    <property type="entry name" value="Sig_transdc_resp-reg_receiver"/>
</dbReference>
<dbReference type="Pfam" id="PF08448">
    <property type="entry name" value="PAS_4"/>
    <property type="match status" value="2"/>
</dbReference>
<comment type="catalytic activity">
    <reaction evidence="1">
        <text>ATP + protein L-histidine = ADP + protein N-phospho-L-histidine.</text>
        <dbReference type="EC" id="2.7.13.3"/>
    </reaction>
</comment>
<evidence type="ECO:0000259" key="5">
    <source>
        <dbReference type="PROSITE" id="PS50109"/>
    </source>
</evidence>
<gene>
    <name evidence="9" type="ORF">CWE22_05455</name>
</gene>
<dbReference type="SMART" id="SM00387">
    <property type="entry name" value="HATPase_c"/>
    <property type="match status" value="1"/>
</dbReference>
<dbReference type="AlphaFoldDB" id="A0A7Z7EU25"/>
<dbReference type="PROSITE" id="PS50109">
    <property type="entry name" value="HIS_KIN"/>
    <property type="match status" value="1"/>
</dbReference>
<evidence type="ECO:0000259" key="8">
    <source>
        <dbReference type="PROSITE" id="PS50113"/>
    </source>
</evidence>
<dbReference type="CDD" id="cd18161">
    <property type="entry name" value="REC_hyHK_blue-like"/>
    <property type="match status" value="1"/>
</dbReference>
<dbReference type="CDD" id="cd00130">
    <property type="entry name" value="PAS"/>
    <property type="match status" value="2"/>
</dbReference>